<evidence type="ECO:0000256" key="1">
    <source>
        <dbReference type="SAM" id="MobiDB-lite"/>
    </source>
</evidence>
<feature type="compositionally biased region" description="Polar residues" evidence="1">
    <location>
        <begin position="40"/>
        <end position="51"/>
    </location>
</feature>
<feature type="region of interest" description="Disordered" evidence="1">
    <location>
        <begin position="1"/>
        <end position="51"/>
    </location>
</feature>
<feature type="compositionally biased region" description="Basic and acidic residues" evidence="1">
    <location>
        <begin position="396"/>
        <end position="413"/>
    </location>
</feature>
<dbReference type="InParanoid" id="A0A7R8UUF0"/>
<reference evidence="2 3" key="1">
    <citation type="submission" date="2020-11" db="EMBL/GenBank/DDBJ databases">
        <authorList>
            <person name="Wallbank WR R."/>
            <person name="Pardo Diaz C."/>
            <person name="Kozak K."/>
            <person name="Martin S."/>
            <person name="Jiggins C."/>
            <person name="Moest M."/>
            <person name="Warren A I."/>
            <person name="Generalovic N T."/>
            <person name="Byers J.R.P. K."/>
            <person name="Montejo-Kovacevich G."/>
            <person name="Yen C E."/>
        </authorList>
    </citation>
    <scope>NUCLEOTIDE SEQUENCE [LARGE SCALE GENOMIC DNA]</scope>
</reference>
<sequence length="551" mass="61066">MPCSIPQSLDEVLTPSRKRKRDSNDNLRPQTCYNGLANEGFTSTPRKSLTSVSLPTRPIQGVGIAGINPFVSAGSCMEVKSIAEIANEKSDAENPYEVIRKPPKKKKKADIEEVCFENPALNLDGPEKRFNPFEVKREPLASSNDSCFINSALNIKSPENAAVNPFEITRAIDSVPEGIKEGIENPALEDPTPITIALPFTPTIGCRIDFSGVPLNSLTPSKLFAEKLVFSPPVGVKGSAYKKSFRRSLSVISEEAVDIGKELDCYQLELENSINEAKLKKKNPEMASVTPDKPNDASGLIGDQQICNKSSISINITNVNISLGEKSPASEATPPVVNIPSTIDDTSDADISFDDEIDFKEPAPFVRCYRKPELPRTNSTEIANTSNTSNASKGSNKSDKENDGKHKISDMIRKSIRRIVHPHFDSKKEDKEQKLDEHQQQSAGTNNFMSSIRRSLRRKNHKHESNNNNNPNSESDMDSRSRDISIIDTADKRKVFKFTATGENDRNGGNVITDAKSLSLRKSLRKSTRDIRNQVLKKVFNKNIEEYKMKD</sequence>
<keyword evidence="3" id="KW-1185">Reference proteome</keyword>
<protein>
    <submittedName>
        <fullName evidence="2">Uncharacterized protein</fullName>
    </submittedName>
</protein>
<dbReference type="AlphaFoldDB" id="A0A7R8UUF0"/>
<accession>A0A7R8UUF0</accession>
<feature type="region of interest" description="Disordered" evidence="1">
    <location>
        <begin position="370"/>
        <end position="481"/>
    </location>
</feature>
<organism evidence="2 3">
    <name type="scientific">Hermetia illucens</name>
    <name type="common">Black soldier fly</name>
    <dbReference type="NCBI Taxonomy" id="343691"/>
    <lineage>
        <taxon>Eukaryota</taxon>
        <taxon>Metazoa</taxon>
        <taxon>Ecdysozoa</taxon>
        <taxon>Arthropoda</taxon>
        <taxon>Hexapoda</taxon>
        <taxon>Insecta</taxon>
        <taxon>Pterygota</taxon>
        <taxon>Neoptera</taxon>
        <taxon>Endopterygota</taxon>
        <taxon>Diptera</taxon>
        <taxon>Brachycera</taxon>
        <taxon>Stratiomyomorpha</taxon>
        <taxon>Stratiomyidae</taxon>
        <taxon>Hermetiinae</taxon>
        <taxon>Hermetia</taxon>
    </lineage>
</organism>
<dbReference type="FunCoup" id="A0A7R8UUF0">
    <property type="interactions" value="13"/>
</dbReference>
<feature type="compositionally biased region" description="Polar residues" evidence="1">
    <location>
        <begin position="376"/>
        <end position="395"/>
    </location>
</feature>
<dbReference type="OMA" id="CRIDFHG"/>
<name>A0A7R8UUF0_HERIL</name>
<dbReference type="EMBL" id="LR899012">
    <property type="protein sequence ID" value="CAD7087269.1"/>
    <property type="molecule type" value="Genomic_DNA"/>
</dbReference>
<evidence type="ECO:0000313" key="2">
    <source>
        <dbReference type="EMBL" id="CAD7087269.1"/>
    </source>
</evidence>
<feature type="compositionally biased region" description="Basic and acidic residues" evidence="1">
    <location>
        <begin position="422"/>
        <end position="439"/>
    </location>
</feature>
<feature type="compositionally biased region" description="Polar residues" evidence="1">
    <location>
        <begin position="440"/>
        <end position="453"/>
    </location>
</feature>
<dbReference type="Proteomes" id="UP000594454">
    <property type="component" value="Chromosome 4"/>
</dbReference>
<feature type="region of interest" description="Disordered" evidence="1">
    <location>
        <begin position="325"/>
        <end position="349"/>
    </location>
</feature>
<evidence type="ECO:0000313" key="3">
    <source>
        <dbReference type="Proteomes" id="UP000594454"/>
    </source>
</evidence>
<gene>
    <name evidence="2" type="ORF">HERILL_LOCUS9986</name>
</gene>
<dbReference type="OrthoDB" id="8037134at2759"/>
<proteinExistence type="predicted"/>